<name>A0ABQ0AY80_9FIRM</name>
<dbReference type="PANTHER" id="PTHR42885:SF1">
    <property type="entry name" value="THREONINE-PHOSPHATE DECARBOXYLASE"/>
    <property type="match status" value="1"/>
</dbReference>
<dbReference type="SUPFAM" id="SSF53383">
    <property type="entry name" value="PLP-dependent transferases"/>
    <property type="match status" value="1"/>
</dbReference>
<dbReference type="Proteomes" id="UP001600894">
    <property type="component" value="Unassembled WGS sequence"/>
</dbReference>
<organism evidence="4 5">
    <name type="scientific">Enterocloster alcoholdehydrogenati</name>
    <dbReference type="NCBI Taxonomy" id="2547410"/>
    <lineage>
        <taxon>Bacteria</taxon>
        <taxon>Bacillati</taxon>
        <taxon>Bacillota</taxon>
        <taxon>Clostridia</taxon>
        <taxon>Lachnospirales</taxon>
        <taxon>Lachnospiraceae</taxon>
        <taxon>Enterocloster</taxon>
    </lineage>
</organism>
<comment type="cofactor">
    <cofactor evidence="1">
        <name>pyridoxal 5'-phosphate</name>
        <dbReference type="ChEBI" id="CHEBI:597326"/>
    </cofactor>
</comment>
<sequence length="381" mass="43002">MKIPYTHGGDIYSHPVRMDYSANINPLGLPEGVKRELEQCLRENICAIYPDSGCRALKKALAAYHQVPEEWISCGNGAADLIFALTAAIRPKRGLLPAPSFLEYSQALSQWGCEIDFFPLEEEDGFDIDTVRLCQTLHEAQKKGRPYDILFLCNPNNPTGRSVSREDMVKIGKKCKALGTWLAADECFCDFLDHPAEHSLIPDLKELGHVIVLKAFTKIYAMAGLRLGYSLCPDPELNRRLEQVRQPWSVSGLAQRAGIAALREKDYLKETARLIGPERERMKGRLESFGFQVLSSQANYIFFRDRKNKGESSPVLYDRLLKEGVLIRSCANYPGLDPSFYRICVKTREENDQFLETMKEIITVTGGKNDGTADYDTRNHV</sequence>
<proteinExistence type="predicted"/>
<accession>A0ABQ0AY80</accession>
<evidence type="ECO:0000313" key="5">
    <source>
        <dbReference type="Proteomes" id="UP001600894"/>
    </source>
</evidence>
<keyword evidence="2" id="KW-0663">Pyridoxal phosphate</keyword>
<dbReference type="PANTHER" id="PTHR42885">
    <property type="entry name" value="HISTIDINOL-PHOSPHATE AMINOTRANSFERASE-RELATED"/>
    <property type="match status" value="1"/>
</dbReference>
<dbReference type="Pfam" id="PF00155">
    <property type="entry name" value="Aminotran_1_2"/>
    <property type="match status" value="1"/>
</dbReference>
<keyword evidence="5" id="KW-1185">Reference proteome</keyword>
<gene>
    <name evidence="4" type="primary">cobD</name>
    <name evidence="4" type="ORF">F130042H8_20210</name>
</gene>
<feature type="domain" description="Aminotransferase class I/classII large" evidence="3">
    <location>
        <begin position="18"/>
        <end position="356"/>
    </location>
</feature>
<reference evidence="4 5" key="1">
    <citation type="submission" date="2024-04" db="EMBL/GenBank/DDBJ databases">
        <title>Defined microbial consortia suppress multidrug-resistant proinflammatory Enterobacteriaceae via ecological control.</title>
        <authorList>
            <person name="Furuichi M."/>
            <person name="Kawaguchi T."/>
            <person name="Pust M."/>
            <person name="Yasuma K."/>
            <person name="Plichta D."/>
            <person name="Hasegawa N."/>
            <person name="Ohya T."/>
            <person name="Bhattarai S."/>
            <person name="Sasajima S."/>
            <person name="Aoto Y."/>
            <person name="Tuganbaev T."/>
            <person name="Yaginuma M."/>
            <person name="Ueda M."/>
            <person name="Okahashi N."/>
            <person name="Amafuji K."/>
            <person name="Kiridooshi Y."/>
            <person name="Sugita K."/>
            <person name="Strazar M."/>
            <person name="Skelly A."/>
            <person name="Suda W."/>
            <person name="Hattori M."/>
            <person name="Nakamoto N."/>
            <person name="Caballero S."/>
            <person name="Norman J."/>
            <person name="Olle B."/>
            <person name="Tanoue T."/>
            <person name="Arita M."/>
            <person name="Bucci V."/>
            <person name="Atarashi K."/>
            <person name="Xavier R."/>
            <person name="Honda K."/>
        </authorList>
    </citation>
    <scope>NUCLEOTIDE SEQUENCE [LARGE SCALE GENOMIC DNA]</scope>
    <source>
        <strain evidence="5">f13</strain>
    </source>
</reference>
<evidence type="ECO:0000259" key="3">
    <source>
        <dbReference type="Pfam" id="PF00155"/>
    </source>
</evidence>
<dbReference type="InterPro" id="IPR015424">
    <property type="entry name" value="PyrdxlP-dep_Trfase"/>
</dbReference>
<dbReference type="Gene3D" id="3.90.1150.10">
    <property type="entry name" value="Aspartate Aminotransferase, domain 1"/>
    <property type="match status" value="1"/>
</dbReference>
<dbReference type="Gene3D" id="3.40.640.10">
    <property type="entry name" value="Type I PLP-dependent aspartate aminotransferase-like (Major domain)"/>
    <property type="match status" value="1"/>
</dbReference>
<comment type="caution">
    <text evidence="4">The sequence shown here is derived from an EMBL/GenBank/DDBJ whole genome shotgun (WGS) entry which is preliminary data.</text>
</comment>
<dbReference type="InterPro" id="IPR004839">
    <property type="entry name" value="Aminotransferase_I/II_large"/>
</dbReference>
<dbReference type="CDD" id="cd00609">
    <property type="entry name" value="AAT_like"/>
    <property type="match status" value="1"/>
</dbReference>
<dbReference type="EMBL" id="BAABXL010000001">
    <property type="protein sequence ID" value="GAA6268961.1"/>
    <property type="molecule type" value="Genomic_DNA"/>
</dbReference>
<protein>
    <submittedName>
        <fullName evidence="4">Threonine-phosphate decarboxylase CobD</fullName>
    </submittedName>
</protein>
<dbReference type="InterPro" id="IPR015421">
    <property type="entry name" value="PyrdxlP-dep_Trfase_major"/>
</dbReference>
<evidence type="ECO:0000256" key="1">
    <source>
        <dbReference type="ARBA" id="ARBA00001933"/>
    </source>
</evidence>
<evidence type="ECO:0000313" key="4">
    <source>
        <dbReference type="EMBL" id="GAA6268961.1"/>
    </source>
</evidence>
<dbReference type="InterPro" id="IPR015422">
    <property type="entry name" value="PyrdxlP-dep_Trfase_small"/>
</dbReference>
<evidence type="ECO:0000256" key="2">
    <source>
        <dbReference type="ARBA" id="ARBA00022898"/>
    </source>
</evidence>